<evidence type="ECO:0000313" key="14">
    <source>
        <dbReference type="EMBL" id="KAG6442015.1"/>
    </source>
</evidence>
<dbReference type="AlphaFoldDB" id="A0A921YMW7"/>
<keyword evidence="11 12" id="KW-0275">Fatty acid biosynthesis</keyword>
<keyword evidence="6" id="KW-1133">Transmembrane helix</keyword>
<accession>A0A921YMW7</accession>
<comment type="domain">
    <text evidence="12">The histidine box domains are involved in binding the catalytic metal ions.</text>
</comment>
<keyword evidence="15" id="KW-1185">Reference proteome</keyword>
<keyword evidence="3 12" id="KW-0444">Lipid biosynthesis</keyword>
<name>A0A921YMW7_MANSE</name>
<dbReference type="PANTHER" id="PTHR11351">
    <property type="entry name" value="ACYL-COA DESATURASE"/>
    <property type="match status" value="1"/>
</dbReference>
<evidence type="ECO:0000256" key="6">
    <source>
        <dbReference type="ARBA" id="ARBA00022989"/>
    </source>
</evidence>
<evidence type="ECO:0000259" key="13">
    <source>
        <dbReference type="Pfam" id="PF00487"/>
    </source>
</evidence>
<reference evidence="14" key="1">
    <citation type="journal article" date="2016" name="Insect Biochem. Mol. Biol.">
        <title>Multifaceted biological insights from a draft genome sequence of the tobacco hornworm moth, Manduca sexta.</title>
        <authorList>
            <person name="Kanost M.R."/>
            <person name="Arrese E.L."/>
            <person name="Cao X."/>
            <person name="Chen Y.R."/>
            <person name="Chellapilla S."/>
            <person name="Goldsmith M.R."/>
            <person name="Grosse-Wilde E."/>
            <person name="Heckel D.G."/>
            <person name="Herndon N."/>
            <person name="Jiang H."/>
            <person name="Papanicolaou A."/>
            <person name="Qu J."/>
            <person name="Soulages J.L."/>
            <person name="Vogel H."/>
            <person name="Walters J."/>
            <person name="Waterhouse R.M."/>
            <person name="Ahn S.J."/>
            <person name="Almeida F.C."/>
            <person name="An C."/>
            <person name="Aqrawi P."/>
            <person name="Bretschneider A."/>
            <person name="Bryant W.B."/>
            <person name="Bucks S."/>
            <person name="Chao H."/>
            <person name="Chevignon G."/>
            <person name="Christen J.M."/>
            <person name="Clarke D.F."/>
            <person name="Dittmer N.T."/>
            <person name="Ferguson L.C.F."/>
            <person name="Garavelou S."/>
            <person name="Gordon K.H.J."/>
            <person name="Gunaratna R.T."/>
            <person name="Han Y."/>
            <person name="Hauser F."/>
            <person name="He Y."/>
            <person name="Heidel-Fischer H."/>
            <person name="Hirsh A."/>
            <person name="Hu Y."/>
            <person name="Jiang H."/>
            <person name="Kalra D."/>
            <person name="Klinner C."/>
            <person name="Konig C."/>
            <person name="Kovar C."/>
            <person name="Kroll A.R."/>
            <person name="Kuwar S.S."/>
            <person name="Lee S.L."/>
            <person name="Lehman R."/>
            <person name="Li K."/>
            <person name="Li Z."/>
            <person name="Liang H."/>
            <person name="Lovelace S."/>
            <person name="Lu Z."/>
            <person name="Mansfield J.H."/>
            <person name="McCulloch K.J."/>
            <person name="Mathew T."/>
            <person name="Morton B."/>
            <person name="Muzny D.M."/>
            <person name="Neunemann D."/>
            <person name="Ongeri F."/>
            <person name="Pauchet Y."/>
            <person name="Pu L.L."/>
            <person name="Pyrousis I."/>
            <person name="Rao X.J."/>
            <person name="Redding A."/>
            <person name="Roesel C."/>
            <person name="Sanchez-Gracia A."/>
            <person name="Schaack S."/>
            <person name="Shukla A."/>
            <person name="Tetreau G."/>
            <person name="Wang Y."/>
            <person name="Xiong G.H."/>
            <person name="Traut W."/>
            <person name="Walsh T.K."/>
            <person name="Worley K.C."/>
            <person name="Wu D."/>
            <person name="Wu W."/>
            <person name="Wu Y.Q."/>
            <person name="Zhang X."/>
            <person name="Zou Z."/>
            <person name="Zucker H."/>
            <person name="Briscoe A.D."/>
            <person name="Burmester T."/>
            <person name="Clem R.J."/>
            <person name="Feyereisen R."/>
            <person name="Grimmelikhuijzen C.J.P."/>
            <person name="Hamodrakas S.J."/>
            <person name="Hansson B.S."/>
            <person name="Huguet E."/>
            <person name="Jermiin L.S."/>
            <person name="Lan Q."/>
            <person name="Lehman H.K."/>
            <person name="Lorenzen M."/>
            <person name="Merzendorfer H."/>
            <person name="Michalopoulos I."/>
            <person name="Morton D.B."/>
            <person name="Muthukrishnan S."/>
            <person name="Oakeshott J.G."/>
            <person name="Palmer W."/>
            <person name="Park Y."/>
            <person name="Passarelli A.L."/>
            <person name="Rozas J."/>
            <person name="Schwartz L.M."/>
            <person name="Smith W."/>
            <person name="Southgate A."/>
            <person name="Vilcinskas A."/>
            <person name="Vogt R."/>
            <person name="Wang P."/>
            <person name="Werren J."/>
            <person name="Yu X.Q."/>
            <person name="Zhou J.J."/>
            <person name="Brown S.J."/>
            <person name="Scherer S.E."/>
            <person name="Richards S."/>
            <person name="Blissard G.W."/>
        </authorList>
    </citation>
    <scope>NUCLEOTIDE SEQUENCE</scope>
</reference>
<gene>
    <name evidence="14" type="ORF">O3G_MSEX002157</name>
</gene>
<evidence type="ECO:0000256" key="4">
    <source>
        <dbReference type="ARBA" id="ARBA00022692"/>
    </source>
</evidence>
<dbReference type="GO" id="GO:0005789">
    <property type="term" value="C:endoplasmic reticulum membrane"/>
    <property type="evidence" value="ECO:0007669"/>
    <property type="project" value="TreeGrafter"/>
</dbReference>
<feature type="domain" description="Fatty acid desaturase" evidence="13">
    <location>
        <begin position="11"/>
        <end position="172"/>
    </location>
</feature>
<dbReference type="CDD" id="cd03505">
    <property type="entry name" value="Delta9-FADS-like"/>
    <property type="match status" value="1"/>
</dbReference>
<evidence type="ECO:0000256" key="3">
    <source>
        <dbReference type="ARBA" id="ARBA00022516"/>
    </source>
</evidence>
<evidence type="ECO:0000313" key="15">
    <source>
        <dbReference type="Proteomes" id="UP000791440"/>
    </source>
</evidence>
<dbReference type="PRINTS" id="PR00075">
    <property type="entry name" value="FACDDSATRASE"/>
</dbReference>
<organism evidence="14 15">
    <name type="scientific">Manduca sexta</name>
    <name type="common">Tobacco hawkmoth</name>
    <name type="synonym">Tobacco hornworm</name>
    <dbReference type="NCBI Taxonomy" id="7130"/>
    <lineage>
        <taxon>Eukaryota</taxon>
        <taxon>Metazoa</taxon>
        <taxon>Ecdysozoa</taxon>
        <taxon>Arthropoda</taxon>
        <taxon>Hexapoda</taxon>
        <taxon>Insecta</taxon>
        <taxon>Pterygota</taxon>
        <taxon>Neoptera</taxon>
        <taxon>Endopterygota</taxon>
        <taxon>Lepidoptera</taxon>
        <taxon>Glossata</taxon>
        <taxon>Ditrysia</taxon>
        <taxon>Bombycoidea</taxon>
        <taxon>Sphingidae</taxon>
        <taxon>Sphinginae</taxon>
        <taxon>Sphingini</taxon>
        <taxon>Manduca</taxon>
    </lineage>
</organism>
<keyword evidence="5" id="KW-0276">Fatty acid metabolism</keyword>
<dbReference type="GO" id="GO:0006636">
    <property type="term" value="P:unsaturated fatty acid biosynthetic process"/>
    <property type="evidence" value="ECO:0007669"/>
    <property type="project" value="TreeGrafter"/>
</dbReference>
<dbReference type="GO" id="GO:0005506">
    <property type="term" value="F:iron ion binding"/>
    <property type="evidence" value="ECO:0007669"/>
    <property type="project" value="TreeGrafter"/>
</dbReference>
<evidence type="ECO:0000256" key="7">
    <source>
        <dbReference type="ARBA" id="ARBA00023002"/>
    </source>
</evidence>
<keyword evidence="4 12" id="KW-0812">Transmembrane</keyword>
<dbReference type="Pfam" id="PF00487">
    <property type="entry name" value="FA_desaturase"/>
    <property type="match status" value="1"/>
</dbReference>
<evidence type="ECO:0000256" key="1">
    <source>
        <dbReference type="ARBA" id="ARBA00004141"/>
    </source>
</evidence>
<keyword evidence="9" id="KW-0443">Lipid metabolism</keyword>
<proteinExistence type="inferred from homology"/>
<evidence type="ECO:0000256" key="12">
    <source>
        <dbReference type="RuleBase" id="RU000581"/>
    </source>
</evidence>
<dbReference type="GO" id="GO:0004768">
    <property type="term" value="F:stearoyl-CoA 9-desaturase activity"/>
    <property type="evidence" value="ECO:0007669"/>
    <property type="project" value="TreeGrafter"/>
</dbReference>
<reference evidence="14" key="2">
    <citation type="submission" date="2020-12" db="EMBL/GenBank/DDBJ databases">
        <authorList>
            <person name="Kanost M."/>
        </authorList>
    </citation>
    <scope>NUCLEOTIDE SEQUENCE</scope>
</reference>
<comment type="caution">
    <text evidence="14">The sequence shown here is derived from an EMBL/GenBank/DDBJ whole genome shotgun (WGS) entry which is preliminary data.</text>
</comment>
<dbReference type="InterPro" id="IPR015876">
    <property type="entry name" value="Acyl-CoA_DS"/>
</dbReference>
<sequence>MQLMLFVMYASAGLTTVRRFVRNHRVHHKCSDSDGDPHDARRGLFFSHMGWLMVKKNEETLRQGKTIDMKDLDNDPLIMFHERHMLLVNGTLCFVLPTLANIWFFGESWRCAVAWQCFIRYLTTMHAAFSVNSLAHKYGHKPYNRNIRPVENLFVVFATLGEGFHNYHHAFPFDFKGTDRLLTFNIATLTIKLCEKIGWAYDLKEASPEMVASMSQRMGDRFQLKEGLSDYSY</sequence>
<protein>
    <recommendedName>
        <fullName evidence="13">Fatty acid desaturase domain-containing protein</fullName>
    </recommendedName>
</protein>
<dbReference type="Proteomes" id="UP000791440">
    <property type="component" value="Unassembled WGS sequence"/>
</dbReference>
<comment type="cofactor">
    <cofactor evidence="12">
        <name>Fe(2+)</name>
        <dbReference type="ChEBI" id="CHEBI:29033"/>
    </cofactor>
</comment>
<dbReference type="PANTHER" id="PTHR11351:SF31">
    <property type="entry name" value="DESATURASE 1, ISOFORM A-RELATED"/>
    <property type="match status" value="1"/>
</dbReference>
<evidence type="ECO:0000256" key="11">
    <source>
        <dbReference type="ARBA" id="ARBA00023160"/>
    </source>
</evidence>
<keyword evidence="8" id="KW-0408">Iron</keyword>
<keyword evidence="10" id="KW-0472">Membrane</keyword>
<evidence type="ECO:0000256" key="5">
    <source>
        <dbReference type="ARBA" id="ARBA00022832"/>
    </source>
</evidence>
<evidence type="ECO:0000256" key="8">
    <source>
        <dbReference type="ARBA" id="ARBA00023004"/>
    </source>
</evidence>
<keyword evidence="7 12" id="KW-0560">Oxidoreductase</keyword>
<comment type="similarity">
    <text evidence="2 12">Belongs to the fatty acid desaturase type 1 family.</text>
</comment>
<comment type="subcellular location">
    <subcellularLocation>
        <location evidence="1">Membrane</location>
        <topology evidence="1">Multi-pass membrane protein</topology>
    </subcellularLocation>
</comment>
<dbReference type="InterPro" id="IPR005804">
    <property type="entry name" value="FA_desaturase_dom"/>
</dbReference>
<evidence type="ECO:0000256" key="10">
    <source>
        <dbReference type="ARBA" id="ARBA00023136"/>
    </source>
</evidence>
<evidence type="ECO:0000256" key="9">
    <source>
        <dbReference type="ARBA" id="ARBA00023098"/>
    </source>
</evidence>
<evidence type="ECO:0000256" key="2">
    <source>
        <dbReference type="ARBA" id="ARBA00009295"/>
    </source>
</evidence>
<dbReference type="EMBL" id="JH668290">
    <property type="protein sequence ID" value="KAG6442015.1"/>
    <property type="molecule type" value="Genomic_DNA"/>
</dbReference>